<dbReference type="EMBL" id="JAMZMK010005540">
    <property type="protein sequence ID" value="KAI7753112.1"/>
    <property type="molecule type" value="Genomic_DNA"/>
</dbReference>
<feature type="non-terminal residue" evidence="1">
    <location>
        <position position="1"/>
    </location>
</feature>
<protein>
    <submittedName>
        <fullName evidence="1">Uncharacterized protein</fullName>
    </submittedName>
</protein>
<evidence type="ECO:0000313" key="1">
    <source>
        <dbReference type="EMBL" id="KAI7753112.1"/>
    </source>
</evidence>
<organism evidence="1 2">
    <name type="scientific">Ambrosia artemisiifolia</name>
    <name type="common">Common ragweed</name>
    <dbReference type="NCBI Taxonomy" id="4212"/>
    <lineage>
        <taxon>Eukaryota</taxon>
        <taxon>Viridiplantae</taxon>
        <taxon>Streptophyta</taxon>
        <taxon>Embryophyta</taxon>
        <taxon>Tracheophyta</taxon>
        <taxon>Spermatophyta</taxon>
        <taxon>Magnoliopsida</taxon>
        <taxon>eudicotyledons</taxon>
        <taxon>Gunneridae</taxon>
        <taxon>Pentapetalae</taxon>
        <taxon>asterids</taxon>
        <taxon>campanulids</taxon>
        <taxon>Asterales</taxon>
        <taxon>Asteraceae</taxon>
        <taxon>Asteroideae</taxon>
        <taxon>Heliantheae alliance</taxon>
        <taxon>Heliantheae</taxon>
        <taxon>Ambrosia</taxon>
    </lineage>
</organism>
<accession>A0AAD5D4X7</accession>
<dbReference type="Proteomes" id="UP001206925">
    <property type="component" value="Unassembled WGS sequence"/>
</dbReference>
<dbReference type="AlphaFoldDB" id="A0AAD5D4X7"/>
<evidence type="ECO:0000313" key="2">
    <source>
        <dbReference type="Proteomes" id="UP001206925"/>
    </source>
</evidence>
<proteinExistence type="predicted"/>
<keyword evidence="2" id="KW-1185">Reference proteome</keyword>
<reference evidence="1" key="1">
    <citation type="submission" date="2022-06" db="EMBL/GenBank/DDBJ databases">
        <title>Uncovering the hologenomic basis of an extraordinary plant invasion.</title>
        <authorList>
            <person name="Bieker V.C."/>
            <person name="Martin M.D."/>
            <person name="Gilbert T."/>
            <person name="Hodgins K."/>
            <person name="Battlay P."/>
            <person name="Petersen B."/>
            <person name="Wilson J."/>
        </authorList>
    </citation>
    <scope>NUCLEOTIDE SEQUENCE</scope>
    <source>
        <strain evidence="1">AA19_3_7</strain>
        <tissue evidence="1">Leaf</tissue>
    </source>
</reference>
<sequence length="117" mass="13107">YHLPPPPLFLSLSLWNGLFINGHSEGDRERARPRQREKESGNGGGVWVQMKVATVAARFYMGIVNLMPIHINFGNSDGLWSSFNDPIKELETDSDDLESFTGQFRMKGIVGMSVPIQ</sequence>
<comment type="caution">
    <text evidence="1">The sequence shown here is derived from an EMBL/GenBank/DDBJ whole genome shotgun (WGS) entry which is preliminary data.</text>
</comment>
<gene>
    <name evidence="1" type="ORF">M8C21_004979</name>
</gene>
<name>A0AAD5D4X7_AMBAR</name>